<dbReference type="Pfam" id="PF00990">
    <property type="entry name" value="GGDEF"/>
    <property type="match status" value="1"/>
</dbReference>
<dbReference type="InterPro" id="IPR043128">
    <property type="entry name" value="Rev_trsase/Diguanyl_cyclase"/>
</dbReference>
<dbReference type="PANTHER" id="PTHR44757:SF2">
    <property type="entry name" value="BIOFILM ARCHITECTURE MAINTENANCE PROTEIN MBAA"/>
    <property type="match status" value="1"/>
</dbReference>
<dbReference type="CDD" id="cd01949">
    <property type="entry name" value="GGDEF"/>
    <property type="match status" value="1"/>
</dbReference>
<organism evidence="2 3">
    <name type="scientific">Acetobacter fallax</name>
    <dbReference type="NCBI Taxonomy" id="1737473"/>
    <lineage>
        <taxon>Bacteria</taxon>
        <taxon>Pseudomonadati</taxon>
        <taxon>Pseudomonadota</taxon>
        <taxon>Alphaproteobacteria</taxon>
        <taxon>Acetobacterales</taxon>
        <taxon>Acetobacteraceae</taxon>
        <taxon>Acetobacter</taxon>
    </lineage>
</organism>
<dbReference type="InterPro" id="IPR000160">
    <property type="entry name" value="GGDEF_dom"/>
</dbReference>
<dbReference type="InterPro" id="IPR052155">
    <property type="entry name" value="Biofilm_reg_signaling"/>
</dbReference>
<reference evidence="2 3" key="1">
    <citation type="journal article" date="2020" name="Int. J. Syst. Evol. Microbiol.">
        <title>Novel acetic acid bacteria from cider fermentations: Acetobacter conturbans sp. nov. and Acetobacter fallax sp. nov.</title>
        <authorList>
            <person name="Sombolestani A.S."/>
            <person name="Cleenwerck I."/>
            <person name="Cnockaert M."/>
            <person name="Borremans W."/>
            <person name="Wieme A.D."/>
            <person name="De Vuyst L."/>
            <person name="Vandamme P."/>
        </authorList>
    </citation>
    <scope>NUCLEOTIDE SEQUENCE [LARGE SCALE GENOMIC DNA]</scope>
    <source>
        <strain evidence="2 3">LMG 1637</strain>
    </source>
</reference>
<comment type="caution">
    <text evidence="2">The sequence shown here is derived from an EMBL/GenBank/DDBJ whole genome shotgun (WGS) entry which is preliminary data.</text>
</comment>
<dbReference type="EMBL" id="WOSW01000004">
    <property type="protein sequence ID" value="NHO31776.1"/>
    <property type="molecule type" value="Genomic_DNA"/>
</dbReference>
<dbReference type="PROSITE" id="PS50887">
    <property type="entry name" value="GGDEF"/>
    <property type="match status" value="1"/>
</dbReference>
<evidence type="ECO:0000259" key="1">
    <source>
        <dbReference type="PROSITE" id="PS50887"/>
    </source>
</evidence>
<dbReference type="NCBIfam" id="TIGR00254">
    <property type="entry name" value="GGDEF"/>
    <property type="match status" value="1"/>
</dbReference>
<dbReference type="Gene3D" id="3.30.70.270">
    <property type="match status" value="1"/>
</dbReference>
<accession>A0ABX0K999</accession>
<feature type="domain" description="GGDEF" evidence="1">
    <location>
        <begin position="246"/>
        <end position="381"/>
    </location>
</feature>
<sequence length="381" mass="41408">MEPEGDSDAEDYRALYLRTRRRLERERKIRREAEAIAERGLRELYRLNAQQKLLETIVSCANTTSSTRCVLKVALEETCKGLGLTGGVAFLKGKHGFGLIDPDLCTPDTPAALKNIRIACEASGLFESGGLAAQITDEQKIISWTIGQDKDTTAAFSHGLGLPVIAGGVVRALLIFFSCAEVRAEEPIVGLCMNIGGHIARVMEREQAEQKLRHDASHDALTGLPNRTHFNRKLADTVRSWNSTTVPPAICVIDLDHFKQINDSFGHAVGDMFLAEAAHRLAECTDPYPGCTLARIGGDEFMACLTGLPDAAEAVLIADRLCRVFDRPFFPDGHELMSSASVGIAFWTTPQTAASQILHAADSAMYASKKRGGGIVTIAER</sequence>
<dbReference type="InterPro" id="IPR029787">
    <property type="entry name" value="Nucleotide_cyclase"/>
</dbReference>
<protein>
    <submittedName>
        <fullName evidence="2">Diguanylate cyclase</fullName>
    </submittedName>
</protein>
<proteinExistence type="predicted"/>
<name>A0ABX0K999_9PROT</name>
<dbReference type="PANTHER" id="PTHR44757">
    <property type="entry name" value="DIGUANYLATE CYCLASE DGCP"/>
    <property type="match status" value="1"/>
</dbReference>
<keyword evidence="3" id="KW-1185">Reference proteome</keyword>
<dbReference type="SMART" id="SM00267">
    <property type="entry name" value="GGDEF"/>
    <property type="match status" value="1"/>
</dbReference>
<dbReference type="RefSeq" id="WP_173576368.1">
    <property type="nucleotide sequence ID" value="NZ_WOSW01000004.1"/>
</dbReference>
<evidence type="ECO:0000313" key="2">
    <source>
        <dbReference type="EMBL" id="NHO31776.1"/>
    </source>
</evidence>
<dbReference type="SUPFAM" id="SSF55073">
    <property type="entry name" value="Nucleotide cyclase"/>
    <property type="match status" value="1"/>
</dbReference>
<dbReference type="Proteomes" id="UP000615326">
    <property type="component" value="Unassembled WGS sequence"/>
</dbReference>
<evidence type="ECO:0000313" key="3">
    <source>
        <dbReference type="Proteomes" id="UP000615326"/>
    </source>
</evidence>
<gene>
    <name evidence="2" type="ORF">GOB84_04215</name>
</gene>